<dbReference type="RefSeq" id="XP_024327745.1">
    <property type="nucleotide sequence ID" value="XM_024464887.1"/>
</dbReference>
<dbReference type="AlphaFoldDB" id="A0A177AMG7"/>
<evidence type="ECO:0000313" key="1">
    <source>
        <dbReference type="EMBL" id="OAF62473.1"/>
    </source>
</evidence>
<sequence>MSEETEDDYIQVKGVKLFPAVDDERKITCKGKSIIVYDPNAPMDTEPSWQHHSATEYGTGIVPKGYVVRVIGAFVKFT</sequence>
<accession>A0A177AMG7</accession>
<dbReference type="OrthoDB" id="3588534at2759"/>
<name>A0A177AMG7_9PEZI</name>
<dbReference type="EMBL" id="KV441387">
    <property type="protein sequence ID" value="OAF62473.1"/>
    <property type="molecule type" value="Genomic_DNA"/>
</dbReference>
<reference evidence="1" key="1">
    <citation type="submission" date="2016-03" db="EMBL/GenBank/DDBJ databases">
        <title>Updated assembly of Pseudogymnoascus destructans, the fungus causing white-nose syndrome of bats.</title>
        <authorList>
            <person name="Palmer J.M."/>
            <person name="Drees K.P."/>
            <person name="Foster J.T."/>
            <person name="Lindner D.L."/>
        </authorList>
    </citation>
    <scope>NUCLEOTIDE SEQUENCE [LARGE SCALE GENOMIC DNA]</scope>
    <source>
        <strain evidence="1">20631-21</strain>
    </source>
</reference>
<gene>
    <name evidence="1" type="ORF">VC83_01203</name>
</gene>
<proteinExistence type="predicted"/>
<dbReference type="GeneID" id="36284294"/>
<protein>
    <submittedName>
        <fullName evidence="1">Uncharacterized protein</fullName>
    </submittedName>
</protein>
<organism evidence="1">
    <name type="scientific">Pseudogymnoascus destructans</name>
    <dbReference type="NCBI Taxonomy" id="655981"/>
    <lineage>
        <taxon>Eukaryota</taxon>
        <taxon>Fungi</taxon>
        <taxon>Dikarya</taxon>
        <taxon>Ascomycota</taxon>
        <taxon>Pezizomycotina</taxon>
        <taxon>Leotiomycetes</taxon>
        <taxon>Thelebolales</taxon>
        <taxon>Thelebolaceae</taxon>
        <taxon>Pseudogymnoascus</taxon>
    </lineage>
</organism>
<dbReference type="Proteomes" id="UP000077154">
    <property type="component" value="Unassembled WGS sequence"/>
</dbReference>
<dbReference type="VEuPathDB" id="FungiDB:GMDG_07005"/>